<feature type="transmembrane region" description="Helical" evidence="1">
    <location>
        <begin position="126"/>
        <end position="149"/>
    </location>
</feature>
<dbReference type="Proteomes" id="UP000000547">
    <property type="component" value="Chromosome"/>
</dbReference>
<reference evidence="2" key="1">
    <citation type="journal article" date="2005" name="Proc. Natl. Acad. Sci. U.S.A.">
        <title>The psychrophilic lifestyle as revealed by the genome sequence of Colwellia psychrerythraea 34H through genomic and proteomic analyses.</title>
        <authorList>
            <person name="Methe B.A."/>
            <person name="Nelson K.E."/>
            <person name="Deming J.W."/>
            <person name="Momen B."/>
            <person name="Melamud E."/>
            <person name="Zhang X."/>
            <person name="Moult J."/>
            <person name="Madupu R."/>
            <person name="Nelson W.C."/>
            <person name="Dodson R.J."/>
            <person name="Brinkac L.M."/>
            <person name="Daugherty S.C."/>
            <person name="Durkin A.S."/>
            <person name="DeBoy R.T."/>
            <person name="Kolonay J.F."/>
            <person name="Sullivan S.A."/>
            <person name="Zhou L."/>
            <person name="Davidsen T.M."/>
            <person name="Wu M."/>
            <person name="Huston A.L."/>
            <person name="Lewis M."/>
            <person name="Weaver B."/>
            <person name="Weidman J.F."/>
            <person name="Khouri H."/>
            <person name="Utterback T.R."/>
            <person name="Feldblyum T.V."/>
            <person name="Fraser C.M."/>
        </authorList>
    </citation>
    <scope>NUCLEOTIDE SEQUENCE [LARGE SCALE GENOMIC DNA]</scope>
    <source>
        <strain evidence="2">34H</strain>
    </source>
</reference>
<protein>
    <submittedName>
        <fullName evidence="2">Uncharacterized protein</fullName>
    </submittedName>
</protein>
<dbReference type="KEGG" id="cps:CPS_0193"/>
<dbReference type="EMBL" id="CP000083">
    <property type="protein sequence ID" value="AAZ28418.1"/>
    <property type="molecule type" value="Genomic_DNA"/>
</dbReference>
<evidence type="ECO:0000313" key="2">
    <source>
        <dbReference type="EMBL" id="AAZ28418.1"/>
    </source>
</evidence>
<proteinExistence type="predicted"/>
<gene>
    <name evidence="2" type="ordered locus">CPS_0193</name>
</gene>
<dbReference type="HOGENOM" id="CLU_111035_0_0_6"/>
<dbReference type="STRING" id="167879.CPS_0193"/>
<keyword evidence="1" id="KW-1133">Transmembrane helix</keyword>
<evidence type="ECO:0000256" key="1">
    <source>
        <dbReference type="SAM" id="Phobius"/>
    </source>
</evidence>
<keyword evidence="1" id="KW-0812">Transmembrane</keyword>
<dbReference type="RefSeq" id="WP_011041068.1">
    <property type="nucleotide sequence ID" value="NC_003910.7"/>
</dbReference>
<organism evidence="2 3">
    <name type="scientific">Colwellia psychrerythraea (strain 34H / ATCC BAA-681)</name>
    <name type="common">Vibrio psychroerythus</name>
    <dbReference type="NCBI Taxonomy" id="167879"/>
    <lineage>
        <taxon>Bacteria</taxon>
        <taxon>Pseudomonadati</taxon>
        <taxon>Pseudomonadota</taxon>
        <taxon>Gammaproteobacteria</taxon>
        <taxon>Alteromonadales</taxon>
        <taxon>Colwelliaceae</taxon>
        <taxon>Colwellia</taxon>
    </lineage>
</organism>
<sequence length="197" mass="21219">MKASDVLKEIRQALKQTKVQGHATVSIDAMENYLMLFDKDVENDTYYKSQNHEAQLAKFKAENDRSIAHANNETAHSLEMFKSVITAGQSALKSSMVVNGGAAAALLAFTGKIWETSTSELVANSLTSSIFIFCLGVLCAALATGTTYLSQMSFANGWLKLGHSINTFNIAVVLSSYGLFCFGAFKAANSLGVHFGL</sequence>
<evidence type="ECO:0000313" key="3">
    <source>
        <dbReference type="Proteomes" id="UP000000547"/>
    </source>
</evidence>
<keyword evidence="1" id="KW-0472">Membrane</keyword>
<feature type="transmembrane region" description="Helical" evidence="1">
    <location>
        <begin position="170"/>
        <end position="188"/>
    </location>
</feature>
<dbReference type="AlphaFoldDB" id="Q48AF2"/>
<name>Q48AF2_COLP3</name>
<accession>Q48AF2</accession>